<accession>A0A843VJJ0</accession>
<proteinExistence type="predicted"/>
<dbReference type="Proteomes" id="UP000652761">
    <property type="component" value="Unassembled WGS sequence"/>
</dbReference>
<evidence type="ECO:0000313" key="1">
    <source>
        <dbReference type="EMBL" id="MQL91539.1"/>
    </source>
</evidence>
<reference evidence="1" key="1">
    <citation type="submission" date="2017-07" db="EMBL/GenBank/DDBJ databases">
        <title>Taro Niue Genome Assembly and Annotation.</title>
        <authorList>
            <person name="Atibalentja N."/>
            <person name="Keating K."/>
            <person name="Fields C.J."/>
        </authorList>
    </citation>
    <scope>NUCLEOTIDE SEQUENCE</scope>
    <source>
        <strain evidence="1">Niue_2</strain>
        <tissue evidence="1">Leaf</tissue>
    </source>
</reference>
<dbReference type="EMBL" id="NMUH01001352">
    <property type="protein sequence ID" value="MQL91539.1"/>
    <property type="molecule type" value="Genomic_DNA"/>
</dbReference>
<name>A0A843VJJ0_COLES</name>
<sequence length="76" mass="8223">MGREGLNVRSKKKEARVRGGFIIFTSPNPRILQREKVSPLVGLRGALSATGISGDYCGPSVSESDGDYHMNEEGNE</sequence>
<protein>
    <submittedName>
        <fullName evidence="1">Uncharacterized protein</fullName>
    </submittedName>
</protein>
<gene>
    <name evidence="1" type="ORF">Taro_024156</name>
</gene>
<dbReference type="AlphaFoldDB" id="A0A843VJJ0"/>
<evidence type="ECO:0000313" key="2">
    <source>
        <dbReference type="Proteomes" id="UP000652761"/>
    </source>
</evidence>
<organism evidence="1 2">
    <name type="scientific">Colocasia esculenta</name>
    <name type="common">Wild taro</name>
    <name type="synonym">Arum esculentum</name>
    <dbReference type="NCBI Taxonomy" id="4460"/>
    <lineage>
        <taxon>Eukaryota</taxon>
        <taxon>Viridiplantae</taxon>
        <taxon>Streptophyta</taxon>
        <taxon>Embryophyta</taxon>
        <taxon>Tracheophyta</taxon>
        <taxon>Spermatophyta</taxon>
        <taxon>Magnoliopsida</taxon>
        <taxon>Liliopsida</taxon>
        <taxon>Araceae</taxon>
        <taxon>Aroideae</taxon>
        <taxon>Colocasieae</taxon>
        <taxon>Colocasia</taxon>
    </lineage>
</organism>
<comment type="caution">
    <text evidence="1">The sequence shown here is derived from an EMBL/GenBank/DDBJ whole genome shotgun (WGS) entry which is preliminary data.</text>
</comment>
<keyword evidence="2" id="KW-1185">Reference proteome</keyword>